<comment type="caution">
    <text evidence="3">The sequence shown here is derived from an EMBL/GenBank/DDBJ whole genome shotgun (WGS) entry which is preliminary data.</text>
</comment>
<name>A0ABX2TL60_9PROT</name>
<proteinExistence type="predicted"/>
<dbReference type="RefSeq" id="WP_180286536.1">
    <property type="nucleotide sequence ID" value="NZ_JABFDB010000045.1"/>
</dbReference>
<reference evidence="3 4" key="1">
    <citation type="submission" date="2020-05" db="EMBL/GenBank/DDBJ databases">
        <title>Azospirillum oleiclasticum sp. nov, a nitrogen-fixing and heavy crude oil-emulsifying bacterium isolated from the crude oil of Yumen Oilfield.</title>
        <authorList>
            <person name="Wu D."/>
            <person name="Cai M."/>
            <person name="Zhang X."/>
        </authorList>
    </citation>
    <scope>NUCLEOTIDE SEQUENCE [LARGE SCALE GENOMIC DNA]</scope>
    <source>
        <strain evidence="3 4">ROY-1-1-2</strain>
    </source>
</reference>
<feature type="compositionally biased region" description="Pro residues" evidence="2">
    <location>
        <begin position="90"/>
        <end position="104"/>
    </location>
</feature>
<gene>
    <name evidence="3" type="ORF">HND93_34090</name>
</gene>
<keyword evidence="4" id="KW-1185">Reference proteome</keyword>
<dbReference type="Gene3D" id="1.10.530.10">
    <property type="match status" value="1"/>
</dbReference>
<accession>A0ABX2TL60</accession>
<evidence type="ECO:0000313" key="3">
    <source>
        <dbReference type="EMBL" id="NYZ24762.1"/>
    </source>
</evidence>
<dbReference type="Proteomes" id="UP000584642">
    <property type="component" value="Unassembled WGS sequence"/>
</dbReference>
<sequence>MKVVDPSTAPIPGRKPEPPAPAAMGPNFQAVLSESGTLPVPARKPEVPPVRIANGQSAPPPPGRKPDAPPPVETAENEVPPVRIANGQSVPPPPGRKPDAPPPVETAESTAANSIVLASQQVAGLSGHSFTAILAQATQESGLDPAAKSRTSSAAGPFQFLERTWLHLFRQHGAAYGLGDLARQVELRDGAPVVRNAAVRQQILAMRHDVDIAAGMAARYLSEGRENLAARLKRPVTETESRIAYVMGVAGAAKLIRAAETQPDSPAADLLPAAAKANGPLFYEKATGRALTAQETVARLARRMENDQRELFAAIDRADQKRMVIDGRPSPLNPFQSVDSGETGAERTTG</sequence>
<feature type="coiled-coil region" evidence="1">
    <location>
        <begin position="290"/>
        <end position="321"/>
    </location>
</feature>
<protein>
    <submittedName>
        <fullName evidence="3">Lytic transglycosylase domain-containing protein</fullName>
    </submittedName>
</protein>
<organism evidence="3 4">
    <name type="scientific">Azospirillum oleiclasticum</name>
    <dbReference type="NCBI Taxonomy" id="2735135"/>
    <lineage>
        <taxon>Bacteria</taxon>
        <taxon>Pseudomonadati</taxon>
        <taxon>Pseudomonadota</taxon>
        <taxon>Alphaproteobacteria</taxon>
        <taxon>Rhodospirillales</taxon>
        <taxon>Azospirillaceae</taxon>
        <taxon>Azospirillum</taxon>
    </lineage>
</organism>
<dbReference type="SUPFAM" id="SSF53955">
    <property type="entry name" value="Lysozyme-like"/>
    <property type="match status" value="1"/>
</dbReference>
<feature type="region of interest" description="Disordered" evidence="2">
    <location>
        <begin position="1"/>
        <end position="109"/>
    </location>
</feature>
<evidence type="ECO:0000256" key="1">
    <source>
        <dbReference type="SAM" id="Coils"/>
    </source>
</evidence>
<dbReference type="EMBL" id="JABFDB010000045">
    <property type="protein sequence ID" value="NYZ24762.1"/>
    <property type="molecule type" value="Genomic_DNA"/>
</dbReference>
<feature type="compositionally biased region" description="Polar residues" evidence="2">
    <location>
        <begin position="333"/>
        <end position="350"/>
    </location>
</feature>
<feature type="compositionally biased region" description="Pro residues" evidence="2">
    <location>
        <begin position="58"/>
        <end position="72"/>
    </location>
</feature>
<evidence type="ECO:0000256" key="2">
    <source>
        <dbReference type="SAM" id="MobiDB-lite"/>
    </source>
</evidence>
<evidence type="ECO:0000313" key="4">
    <source>
        <dbReference type="Proteomes" id="UP000584642"/>
    </source>
</evidence>
<feature type="region of interest" description="Disordered" evidence="2">
    <location>
        <begin position="323"/>
        <end position="350"/>
    </location>
</feature>
<dbReference type="InterPro" id="IPR023346">
    <property type="entry name" value="Lysozyme-like_dom_sf"/>
</dbReference>
<keyword evidence="1" id="KW-0175">Coiled coil</keyword>